<dbReference type="PANTHER" id="PTHR43462:SF1">
    <property type="entry name" value="ALANYL-TRNA EDITING PROTEIN AARSD1"/>
    <property type="match status" value="1"/>
</dbReference>
<comment type="cofactor">
    <cofactor evidence="1">
        <name>Zn(2+)</name>
        <dbReference type="ChEBI" id="CHEBI:29105"/>
    </cofactor>
</comment>
<proteinExistence type="predicted"/>
<evidence type="ECO:0000256" key="3">
    <source>
        <dbReference type="ARBA" id="ARBA00022833"/>
    </source>
</evidence>
<dbReference type="SUPFAM" id="SSF55186">
    <property type="entry name" value="ThrRS/AlaRS common domain"/>
    <property type="match status" value="1"/>
</dbReference>
<evidence type="ECO:0000259" key="4">
    <source>
        <dbReference type="SMART" id="SM00863"/>
    </source>
</evidence>
<dbReference type="PANTHER" id="PTHR43462">
    <property type="entry name" value="ALANYL-TRNA EDITING PROTEIN"/>
    <property type="match status" value="1"/>
</dbReference>
<dbReference type="STRING" id="269796.Rru_A2969"/>
<keyword evidence="6" id="KW-1185">Reference proteome</keyword>
<dbReference type="GO" id="GO:0005524">
    <property type="term" value="F:ATP binding"/>
    <property type="evidence" value="ECO:0007669"/>
    <property type="project" value="InterPro"/>
</dbReference>
<feature type="domain" description="Threonyl/alanyl tRNA synthetase SAD" evidence="4">
    <location>
        <begin position="166"/>
        <end position="208"/>
    </location>
</feature>
<dbReference type="EC" id="6.1.1.7" evidence="5"/>
<dbReference type="GO" id="GO:0002161">
    <property type="term" value="F:aminoacyl-tRNA deacylase activity"/>
    <property type="evidence" value="ECO:0007669"/>
    <property type="project" value="UniProtKB-ARBA"/>
</dbReference>
<gene>
    <name evidence="5" type="ordered locus">Rru_A2969</name>
</gene>
<name>Q2RQ31_RHORT</name>
<dbReference type="GO" id="GO:0004813">
    <property type="term" value="F:alanine-tRNA ligase activity"/>
    <property type="evidence" value="ECO:0007669"/>
    <property type="project" value="UniProtKB-EC"/>
</dbReference>
<accession>Q2RQ31</accession>
<dbReference type="SMART" id="SM00863">
    <property type="entry name" value="tRNA_SAD"/>
    <property type="match status" value="1"/>
</dbReference>
<dbReference type="KEGG" id="rru:Rru_A2969"/>
<dbReference type="SUPFAM" id="SSF50447">
    <property type="entry name" value="Translation proteins"/>
    <property type="match status" value="1"/>
</dbReference>
<keyword evidence="3" id="KW-0862">Zinc</keyword>
<evidence type="ECO:0000256" key="1">
    <source>
        <dbReference type="ARBA" id="ARBA00001947"/>
    </source>
</evidence>
<dbReference type="AlphaFoldDB" id="Q2RQ31"/>
<dbReference type="InterPro" id="IPR009000">
    <property type="entry name" value="Transl_B-barrel_sf"/>
</dbReference>
<dbReference type="GO" id="GO:0043039">
    <property type="term" value="P:tRNA aminoacylation"/>
    <property type="evidence" value="ECO:0007669"/>
    <property type="project" value="InterPro"/>
</dbReference>
<dbReference type="GO" id="GO:0046872">
    <property type="term" value="F:metal ion binding"/>
    <property type="evidence" value="ECO:0007669"/>
    <property type="project" value="UniProtKB-KW"/>
</dbReference>
<keyword evidence="2" id="KW-0479">Metal-binding</keyword>
<dbReference type="InterPro" id="IPR012947">
    <property type="entry name" value="tRNA_SAD"/>
</dbReference>
<dbReference type="EnsemblBacteria" id="ABC23764">
    <property type="protein sequence ID" value="ABC23764"/>
    <property type="gene ID" value="Rru_A2969"/>
</dbReference>
<organism evidence="5 6">
    <name type="scientific">Rhodospirillum rubrum (strain ATCC 11170 / ATH 1.1.1 / DSM 467 / LMG 4362 / NCIMB 8255 / S1)</name>
    <dbReference type="NCBI Taxonomy" id="269796"/>
    <lineage>
        <taxon>Bacteria</taxon>
        <taxon>Pseudomonadati</taxon>
        <taxon>Pseudomonadota</taxon>
        <taxon>Alphaproteobacteria</taxon>
        <taxon>Rhodospirillales</taxon>
        <taxon>Rhodospirillaceae</taxon>
        <taxon>Rhodospirillum</taxon>
    </lineage>
</organism>
<dbReference type="PATRIC" id="fig|269796.9.peg.3078"/>
<dbReference type="PhylomeDB" id="Q2RQ31"/>
<sequence length="214" mass="23658">MTHKLFWDDPYRQTLDTRVTRVAGPEVMVGETILYAFSGGQESDHGTIGGRPVLGARKDGLTILYDLGPDHGLSPGDPVGLVLDWSRRYRLMRLHFAAEIILELVMRDFGPLEKTGAHIAPDKARIDFTWEGSIAPIFPSLLESSGAVIARDLPIITAFSDEASQRRYWEIEGFARVPCGGTHPRRTGEIGPLALKRKNIGKGRERIEVLLAGD</sequence>
<evidence type="ECO:0000256" key="2">
    <source>
        <dbReference type="ARBA" id="ARBA00022723"/>
    </source>
</evidence>
<dbReference type="Pfam" id="PF07973">
    <property type="entry name" value="tRNA_SAD"/>
    <property type="match status" value="1"/>
</dbReference>
<dbReference type="HOGENOM" id="CLU_004485_3_2_5"/>
<dbReference type="RefSeq" id="WP_011390717.1">
    <property type="nucleotide sequence ID" value="NC_007643.1"/>
</dbReference>
<reference evidence="5 6" key="1">
    <citation type="journal article" date="2011" name="Stand. Genomic Sci.">
        <title>Complete genome sequence of Rhodospirillum rubrum type strain (S1).</title>
        <authorList>
            <person name="Munk A.C."/>
            <person name="Copeland A."/>
            <person name="Lucas S."/>
            <person name="Lapidus A."/>
            <person name="Del Rio T.G."/>
            <person name="Barry K."/>
            <person name="Detter J.C."/>
            <person name="Hammon N."/>
            <person name="Israni S."/>
            <person name="Pitluck S."/>
            <person name="Brettin T."/>
            <person name="Bruce D."/>
            <person name="Han C."/>
            <person name="Tapia R."/>
            <person name="Gilna P."/>
            <person name="Schmutz J."/>
            <person name="Larimer F."/>
            <person name="Land M."/>
            <person name="Kyrpides N.C."/>
            <person name="Mavromatis K."/>
            <person name="Richardson P."/>
            <person name="Rohde M."/>
            <person name="Goker M."/>
            <person name="Klenk H.P."/>
            <person name="Zhang Y."/>
            <person name="Roberts G.P."/>
            <person name="Reslewic S."/>
            <person name="Schwartz D.C."/>
        </authorList>
    </citation>
    <scope>NUCLEOTIDE SEQUENCE [LARGE SCALE GENOMIC DNA]</scope>
    <source>
        <strain evidence="6">ATCC 11170 / ATH 1.1.1 / DSM 467 / LMG 4362 / NCIMB 8255 / S1</strain>
    </source>
</reference>
<dbReference type="Gene3D" id="2.40.30.130">
    <property type="match status" value="1"/>
</dbReference>
<dbReference type="InterPro" id="IPR051335">
    <property type="entry name" value="Alanyl-tRNA_Editing_Enzymes"/>
</dbReference>
<dbReference type="Gene3D" id="3.30.980.10">
    <property type="entry name" value="Threonyl-trna Synthetase, Chain A, domain 2"/>
    <property type="match status" value="1"/>
</dbReference>
<evidence type="ECO:0000313" key="5">
    <source>
        <dbReference type="EMBL" id="ABC23764.1"/>
    </source>
</evidence>
<dbReference type="eggNOG" id="COG2872">
    <property type="taxonomic scope" value="Bacteria"/>
</dbReference>
<dbReference type="InterPro" id="IPR018163">
    <property type="entry name" value="Thr/Ala-tRNA-synth_IIc_edit"/>
</dbReference>
<dbReference type="Proteomes" id="UP000001929">
    <property type="component" value="Chromosome"/>
</dbReference>
<evidence type="ECO:0000313" key="6">
    <source>
        <dbReference type="Proteomes" id="UP000001929"/>
    </source>
</evidence>
<dbReference type="EMBL" id="CP000230">
    <property type="protein sequence ID" value="ABC23764.1"/>
    <property type="molecule type" value="Genomic_DNA"/>
</dbReference>
<keyword evidence="5" id="KW-0436">Ligase</keyword>
<protein>
    <submittedName>
        <fullName evidence="5">Alanyl-tRNA synthetase related protein</fullName>
        <ecNumber evidence="5">6.1.1.7</ecNumber>
    </submittedName>
</protein>